<accession>B8M0F5</accession>
<dbReference type="EMBL" id="EQ962653">
    <property type="protein sequence ID" value="EED21252.1"/>
    <property type="molecule type" value="Genomic_DNA"/>
</dbReference>
<evidence type="ECO:0000313" key="2">
    <source>
        <dbReference type="Proteomes" id="UP000001745"/>
    </source>
</evidence>
<dbReference type="PANTHER" id="PTHR36091">
    <property type="entry name" value="ALTERED INHERITANCE OF MITOCHONDRIA PROTEIN 9, MITOCHONDRIAL"/>
    <property type="match status" value="1"/>
</dbReference>
<sequence length="262" mass="30763">MDFKDMDLEHKVRTIEDIFKTNIAELFSIGPVVNTAFRAKERANMEIDRGPWVSSLVYIRALALREIAWIQKYAKSRSPNDPLFVSQNLRTPNVFVNDNGDITSVIDWQSTRADPLFLEDHHPHFLDYNGEMTLQLPENFKPLDKDVQTIIKNEVSKSILLYLYEKYTAERGPRLSRVFQYPNGRTLTDPILFMVNTWDRGILLLQESLIRVQRKFKETGIHRALLPSVRSIFPWKKFRDIMRMEKVGMRNRNFRTLYPGIG</sequence>
<protein>
    <recommendedName>
        <fullName evidence="3">Aminoglycoside phosphotransferase domain-containing protein</fullName>
    </recommendedName>
</protein>
<dbReference type="PhylomeDB" id="B8M0F5"/>
<reference evidence="2" key="1">
    <citation type="journal article" date="2015" name="Genome Announc.">
        <title>Genome sequence of the AIDS-associated pathogen Penicillium marneffei (ATCC18224) and its near taxonomic relative Talaromyces stipitatus (ATCC10500).</title>
        <authorList>
            <person name="Nierman W.C."/>
            <person name="Fedorova-Abrams N.D."/>
            <person name="Andrianopoulos A."/>
        </authorList>
    </citation>
    <scope>NUCLEOTIDE SEQUENCE [LARGE SCALE GENOMIC DNA]</scope>
    <source>
        <strain evidence="2">ATCC 10500 / CBS 375.48 / QM 6759 / NRRL 1006</strain>
    </source>
</reference>
<dbReference type="VEuPathDB" id="FungiDB:TSTA_084830"/>
<dbReference type="GO" id="GO:0005739">
    <property type="term" value="C:mitochondrion"/>
    <property type="evidence" value="ECO:0007669"/>
    <property type="project" value="TreeGrafter"/>
</dbReference>
<dbReference type="eggNOG" id="ENOG502QV1E">
    <property type="taxonomic scope" value="Eukaryota"/>
</dbReference>
<organism evidence="1 2">
    <name type="scientific">Talaromyces stipitatus (strain ATCC 10500 / CBS 375.48 / QM 6759 / NRRL 1006)</name>
    <name type="common">Penicillium stipitatum</name>
    <dbReference type="NCBI Taxonomy" id="441959"/>
    <lineage>
        <taxon>Eukaryota</taxon>
        <taxon>Fungi</taxon>
        <taxon>Dikarya</taxon>
        <taxon>Ascomycota</taxon>
        <taxon>Pezizomycotina</taxon>
        <taxon>Eurotiomycetes</taxon>
        <taxon>Eurotiomycetidae</taxon>
        <taxon>Eurotiales</taxon>
        <taxon>Trichocomaceae</taxon>
        <taxon>Talaromyces</taxon>
        <taxon>Talaromyces sect. Talaromyces</taxon>
    </lineage>
</organism>
<evidence type="ECO:0000313" key="1">
    <source>
        <dbReference type="EMBL" id="EED21252.1"/>
    </source>
</evidence>
<dbReference type="AlphaFoldDB" id="B8M0F5"/>
<dbReference type="OrthoDB" id="2968323at2759"/>
<dbReference type="GeneID" id="8106089"/>
<dbReference type="PANTHER" id="PTHR36091:SF1">
    <property type="entry name" value="ALTERED INHERITANCE OF MITOCHONDRIA PROTEIN 9, MITOCHONDRIAL"/>
    <property type="match status" value="1"/>
</dbReference>
<gene>
    <name evidence="1" type="ORF">TSTA_084830</name>
</gene>
<dbReference type="RefSeq" id="XP_002478215.1">
    <property type="nucleotide sequence ID" value="XM_002478170.1"/>
</dbReference>
<proteinExistence type="predicted"/>
<dbReference type="HOGENOM" id="CLU_1062361_0_0_1"/>
<keyword evidence="2" id="KW-1185">Reference proteome</keyword>
<dbReference type="InParanoid" id="B8M0F5"/>
<dbReference type="Proteomes" id="UP000001745">
    <property type="component" value="Unassembled WGS sequence"/>
</dbReference>
<evidence type="ECO:0008006" key="3">
    <source>
        <dbReference type="Google" id="ProtNLM"/>
    </source>
</evidence>
<name>B8M0F5_TALSN</name>
<dbReference type="InterPro" id="IPR051035">
    <property type="entry name" value="Mito_inheritance_9"/>
</dbReference>